<evidence type="ECO:0000256" key="14">
    <source>
        <dbReference type="RuleBase" id="RU003848"/>
    </source>
</evidence>
<gene>
    <name evidence="13" type="primary">atpF</name>
    <name evidence="16" type="ORF">SAMN04488134_10590</name>
</gene>
<evidence type="ECO:0000256" key="8">
    <source>
        <dbReference type="ARBA" id="ARBA00023065"/>
    </source>
</evidence>
<evidence type="ECO:0000256" key="3">
    <source>
        <dbReference type="ARBA" id="ARBA00022475"/>
    </source>
</evidence>
<evidence type="ECO:0000256" key="5">
    <source>
        <dbReference type="ARBA" id="ARBA00022692"/>
    </source>
</evidence>
<comment type="subunit">
    <text evidence="13">F-type ATPases have 2 components, F(1) - the catalytic core - and F(0) - the membrane proton channel. F(1) has five subunits: alpha(3), beta(3), gamma(1), delta(1), epsilon(1). F(0) has three main subunits: a(1), b(2) and c(10-14). The alpha and beta chains form an alternating ring which encloses part of the gamma chain. F(1) is attached to F(0) by a central stalk formed by the gamma and epsilon chains, while a peripheral stalk is formed by the delta and b chains.</text>
</comment>
<proteinExistence type="inferred from homology"/>
<keyword evidence="8 13" id="KW-0406">Ion transport</keyword>
<evidence type="ECO:0000256" key="2">
    <source>
        <dbReference type="ARBA" id="ARBA00022448"/>
    </source>
</evidence>
<keyword evidence="9 13" id="KW-0472">Membrane</keyword>
<name>A0A1H8N1S1_9BACI</name>
<keyword evidence="10 13" id="KW-0066">ATP synthesis</keyword>
<reference evidence="16 17" key="1">
    <citation type="submission" date="2016-10" db="EMBL/GenBank/DDBJ databases">
        <authorList>
            <person name="de Groot N.N."/>
        </authorList>
    </citation>
    <scope>NUCLEOTIDE SEQUENCE [LARGE SCALE GENOMIC DNA]</scope>
    <source>
        <strain evidence="16 17">CGMCC 1.10434</strain>
    </source>
</reference>
<dbReference type="RefSeq" id="WP_091496905.1">
    <property type="nucleotide sequence ID" value="NZ_FODJ01000005.1"/>
</dbReference>
<evidence type="ECO:0000256" key="10">
    <source>
        <dbReference type="ARBA" id="ARBA00023310"/>
    </source>
</evidence>
<dbReference type="GO" id="GO:0045259">
    <property type="term" value="C:proton-transporting ATP synthase complex"/>
    <property type="evidence" value="ECO:0007669"/>
    <property type="project" value="UniProtKB-KW"/>
</dbReference>
<sequence length="176" mass="19836">MLSTSQSFVVGATVGGLHVGDIVVTIIGFSLLLFLLKIFAWGPLIKVMEEREEFVATELETAQEKSIQANRAIEEADEKLASARHEAKKIVVEARRSATTLEENIVNEARAVAKKMRQDAEEEIIIERQEAVQDMQEQVAEIAFQIAMDIIKKEMSPEDQKRLIQERLDRLGDELT</sequence>
<accession>A0A1H8N1S1</accession>
<dbReference type="CDD" id="cd06503">
    <property type="entry name" value="ATP-synt_Fo_b"/>
    <property type="match status" value="1"/>
</dbReference>
<dbReference type="AlphaFoldDB" id="A0A1H8N1S1"/>
<keyword evidence="5 13" id="KW-0812">Transmembrane</keyword>
<keyword evidence="4 13" id="KW-0138">CF(0)</keyword>
<organism evidence="16 17">
    <name type="scientific">Amphibacillus marinus</name>
    <dbReference type="NCBI Taxonomy" id="872970"/>
    <lineage>
        <taxon>Bacteria</taxon>
        <taxon>Bacillati</taxon>
        <taxon>Bacillota</taxon>
        <taxon>Bacilli</taxon>
        <taxon>Bacillales</taxon>
        <taxon>Bacillaceae</taxon>
        <taxon>Amphibacillus</taxon>
    </lineage>
</organism>
<evidence type="ECO:0000256" key="1">
    <source>
        <dbReference type="ARBA" id="ARBA00005513"/>
    </source>
</evidence>
<evidence type="ECO:0000313" key="17">
    <source>
        <dbReference type="Proteomes" id="UP000199300"/>
    </source>
</evidence>
<dbReference type="GO" id="GO:0005886">
    <property type="term" value="C:plasma membrane"/>
    <property type="evidence" value="ECO:0007669"/>
    <property type="project" value="UniProtKB-SubCell"/>
</dbReference>
<dbReference type="InterPro" id="IPR050059">
    <property type="entry name" value="ATP_synthase_B_chain"/>
</dbReference>
<evidence type="ECO:0000256" key="12">
    <source>
        <dbReference type="ARBA" id="ARBA00037847"/>
    </source>
</evidence>
<keyword evidence="2 13" id="KW-0813">Transport</keyword>
<evidence type="ECO:0000256" key="13">
    <source>
        <dbReference type="HAMAP-Rule" id="MF_01398"/>
    </source>
</evidence>
<dbReference type="STRING" id="872970.SAMN04488134_10590"/>
<keyword evidence="6 13" id="KW-0375">Hydrogen ion transport</keyword>
<dbReference type="GO" id="GO:0046961">
    <property type="term" value="F:proton-transporting ATPase activity, rotational mechanism"/>
    <property type="evidence" value="ECO:0007669"/>
    <property type="project" value="TreeGrafter"/>
</dbReference>
<dbReference type="EMBL" id="FODJ01000005">
    <property type="protein sequence ID" value="SEO23557.1"/>
    <property type="molecule type" value="Genomic_DNA"/>
</dbReference>
<protein>
    <recommendedName>
        <fullName evidence="13">ATP synthase subunit b</fullName>
    </recommendedName>
    <alternativeName>
        <fullName evidence="13">ATP synthase F(0) sector subunit b</fullName>
    </alternativeName>
    <alternativeName>
        <fullName evidence="13">ATPase subunit I</fullName>
    </alternativeName>
    <alternativeName>
        <fullName evidence="13">F-type ATPase subunit b</fullName>
        <shortName evidence="13">F-ATPase subunit b</shortName>
    </alternativeName>
</protein>
<dbReference type="PANTHER" id="PTHR33445:SF1">
    <property type="entry name" value="ATP SYNTHASE SUBUNIT B"/>
    <property type="match status" value="1"/>
</dbReference>
<dbReference type="Proteomes" id="UP000199300">
    <property type="component" value="Unassembled WGS sequence"/>
</dbReference>
<evidence type="ECO:0000256" key="15">
    <source>
        <dbReference type="SAM" id="Coils"/>
    </source>
</evidence>
<evidence type="ECO:0000256" key="9">
    <source>
        <dbReference type="ARBA" id="ARBA00023136"/>
    </source>
</evidence>
<dbReference type="InterPro" id="IPR002146">
    <property type="entry name" value="ATP_synth_b/b'su_bac/chlpt"/>
</dbReference>
<dbReference type="InterPro" id="IPR028987">
    <property type="entry name" value="ATP_synth_B-like_membr_sf"/>
</dbReference>
<dbReference type="NCBIfam" id="TIGR01144">
    <property type="entry name" value="ATP_synt_b"/>
    <property type="match status" value="1"/>
</dbReference>
<comment type="subcellular location">
    <subcellularLocation>
        <location evidence="13">Cell membrane</location>
        <topology evidence="13">Single-pass membrane protein</topology>
    </subcellularLocation>
    <subcellularLocation>
        <location evidence="12">Endomembrane system</location>
        <topology evidence="12">Single-pass membrane protein</topology>
    </subcellularLocation>
</comment>
<feature type="coiled-coil region" evidence="15">
    <location>
        <begin position="45"/>
        <end position="93"/>
    </location>
</feature>
<dbReference type="PANTHER" id="PTHR33445">
    <property type="entry name" value="ATP SYNTHASE SUBUNIT B', CHLOROPLASTIC"/>
    <property type="match status" value="1"/>
</dbReference>
<dbReference type="GO" id="GO:0046933">
    <property type="term" value="F:proton-transporting ATP synthase activity, rotational mechanism"/>
    <property type="evidence" value="ECO:0007669"/>
    <property type="project" value="UniProtKB-UniRule"/>
</dbReference>
<comment type="similarity">
    <text evidence="1 13 14">Belongs to the ATPase B chain family.</text>
</comment>
<keyword evidence="15" id="KW-0175">Coiled coil</keyword>
<comment type="function">
    <text evidence="13">Component of the F(0) channel, it forms part of the peripheral stalk, linking F(1) to F(0).</text>
</comment>
<dbReference type="OrthoDB" id="282095at2"/>
<keyword evidence="17" id="KW-1185">Reference proteome</keyword>
<comment type="function">
    <text evidence="11 13">F(1)F(0) ATP synthase produces ATP from ADP in the presence of a proton or sodium gradient. F-type ATPases consist of two structural domains, F(1) containing the extramembraneous catalytic core and F(0) containing the membrane proton channel, linked together by a central stalk and a peripheral stalk. During catalysis, ATP synthesis in the catalytic domain of F(1) is coupled via a rotary mechanism of the central stalk subunits to proton translocation.</text>
</comment>
<evidence type="ECO:0000313" key="16">
    <source>
        <dbReference type="EMBL" id="SEO23557.1"/>
    </source>
</evidence>
<evidence type="ECO:0000256" key="6">
    <source>
        <dbReference type="ARBA" id="ARBA00022781"/>
    </source>
</evidence>
<keyword evidence="3 13" id="KW-1003">Cell membrane</keyword>
<dbReference type="HAMAP" id="MF_01398">
    <property type="entry name" value="ATP_synth_b_bprime"/>
    <property type="match status" value="1"/>
</dbReference>
<dbReference type="SUPFAM" id="SSF81573">
    <property type="entry name" value="F1F0 ATP synthase subunit B, membrane domain"/>
    <property type="match status" value="1"/>
</dbReference>
<evidence type="ECO:0000256" key="4">
    <source>
        <dbReference type="ARBA" id="ARBA00022547"/>
    </source>
</evidence>
<evidence type="ECO:0000256" key="11">
    <source>
        <dbReference type="ARBA" id="ARBA00025198"/>
    </source>
</evidence>
<keyword evidence="7 13" id="KW-1133">Transmembrane helix</keyword>
<dbReference type="Pfam" id="PF00430">
    <property type="entry name" value="ATP-synt_B"/>
    <property type="match status" value="1"/>
</dbReference>
<dbReference type="GO" id="GO:0012505">
    <property type="term" value="C:endomembrane system"/>
    <property type="evidence" value="ECO:0007669"/>
    <property type="project" value="UniProtKB-SubCell"/>
</dbReference>
<evidence type="ECO:0000256" key="7">
    <source>
        <dbReference type="ARBA" id="ARBA00022989"/>
    </source>
</evidence>
<dbReference type="InterPro" id="IPR005864">
    <property type="entry name" value="ATP_synth_F0_bsu_bac"/>
</dbReference>